<evidence type="ECO:0000256" key="8">
    <source>
        <dbReference type="SAM" id="Phobius"/>
    </source>
</evidence>
<protein>
    <submittedName>
        <fullName evidence="11">Uncharacterized protein LOC101901269</fullName>
    </submittedName>
</protein>
<evidence type="ECO:0000313" key="11">
    <source>
        <dbReference type="RefSeq" id="XP_058987600.1"/>
    </source>
</evidence>
<feature type="region of interest" description="Disordered" evidence="7">
    <location>
        <begin position="373"/>
        <end position="463"/>
    </location>
</feature>
<feature type="transmembrane region" description="Helical" evidence="8">
    <location>
        <begin position="84"/>
        <end position="106"/>
    </location>
</feature>
<keyword evidence="6" id="KW-0297">G-protein coupled receptor</keyword>
<dbReference type="SUPFAM" id="SSF81321">
    <property type="entry name" value="Family A G protein-coupled receptor-like"/>
    <property type="match status" value="1"/>
</dbReference>
<sequence>MTNTATFQPLTWPAQMVNANETSVLSTTTALNTYRQEDSSPNTEVNSINKTSHPQNTPAGNSSLLDEDNEVLQTIEYIGNVLCFYYVPIIVGTGSIGNILSVVVFFKTKLRKLSSSFYLAALAVSDTCFLFGLFAQWLNFVDVHIYNREYFCQFFTFFSNLACFCSVWFVVAFTVERFIAVMYPLKRQTMCTVRRAKMVLLGLTLLGCLHCAPFWISSTPVYSPKLEMTICDIKNEYKDYITLLNYWDTVVVFAVPFTTIAVLNTFTGCTVWKFATVRRTLTMQKKTHQLTMMHDMTATTPSTSAEAAAAAATPTTMSCRAVTVNTTATGVGTASSTSTTATTTNTNTTTITSGLETSVSTTITAAATTTTPNTTVTTYRPTNARSSLKRQTKNSCAANSAHVNGSDEHNHASHTGHQGVQPHRSIMIKSQQHPHHQHQNASHHHHQLPHYSHLQTSKSISSGSIHQGNGIYSFTSKKSGRRNATNSSQLKVTKMLLIVSTVFVCLNLPSCIMRIITYIETQSSTNEKTTVVLQYIFQLLFITNFGINFVLYCVSGQNFRKAVLSMFRRVSTAQRDGTTQITVSEYYRNSGAGCGVISAAGLSGMAGAVVSRSGSCVAASNNASTRRRMMAHRNTFNEVHELEPLGMAD</sequence>
<keyword evidence="4 8" id="KW-1133">Transmembrane helix</keyword>
<dbReference type="GeneID" id="101901269"/>
<dbReference type="PANTHER" id="PTHR46641">
    <property type="entry name" value="FMRFAMIDE RECEPTOR-RELATED"/>
    <property type="match status" value="1"/>
</dbReference>
<feature type="compositionally biased region" description="Low complexity" evidence="7">
    <location>
        <begin position="373"/>
        <end position="385"/>
    </location>
</feature>
<feature type="transmembrane region" description="Helical" evidence="8">
    <location>
        <begin position="531"/>
        <end position="554"/>
    </location>
</feature>
<feature type="region of interest" description="Disordered" evidence="7">
    <location>
        <begin position="35"/>
        <end position="63"/>
    </location>
</feature>
<dbReference type="Gene3D" id="1.20.1070.10">
    <property type="entry name" value="Rhodopsin 7-helix transmembrane proteins"/>
    <property type="match status" value="2"/>
</dbReference>
<evidence type="ECO:0000256" key="7">
    <source>
        <dbReference type="SAM" id="MobiDB-lite"/>
    </source>
</evidence>
<feature type="transmembrane region" description="Helical" evidence="8">
    <location>
        <begin position="118"/>
        <end position="138"/>
    </location>
</feature>
<evidence type="ECO:0000256" key="6">
    <source>
        <dbReference type="RuleBase" id="RU000688"/>
    </source>
</evidence>
<evidence type="ECO:0000256" key="1">
    <source>
        <dbReference type="ARBA" id="ARBA00004370"/>
    </source>
</evidence>
<evidence type="ECO:0000256" key="2">
    <source>
        <dbReference type="ARBA" id="ARBA00010663"/>
    </source>
</evidence>
<dbReference type="PROSITE" id="PS00237">
    <property type="entry name" value="G_PROTEIN_RECEP_F1_1"/>
    <property type="match status" value="1"/>
</dbReference>
<evidence type="ECO:0000313" key="10">
    <source>
        <dbReference type="Proteomes" id="UP001652621"/>
    </source>
</evidence>
<feature type="domain" description="G-protein coupled receptors family 1 profile" evidence="9">
    <location>
        <begin position="97"/>
        <end position="552"/>
    </location>
</feature>
<proteinExistence type="inferred from homology"/>
<reference evidence="11" key="1">
    <citation type="submission" date="2025-08" db="UniProtKB">
        <authorList>
            <consortium name="RefSeq"/>
        </authorList>
    </citation>
    <scope>IDENTIFICATION</scope>
    <source>
        <strain evidence="11">Aabys</strain>
        <tissue evidence="11">Whole body</tissue>
    </source>
</reference>
<feature type="transmembrane region" description="Helical" evidence="8">
    <location>
        <begin position="250"/>
        <end position="275"/>
    </location>
</feature>
<name>A0ABM3VP77_MUSDO</name>
<evidence type="ECO:0000256" key="4">
    <source>
        <dbReference type="ARBA" id="ARBA00022989"/>
    </source>
</evidence>
<dbReference type="RefSeq" id="XP_058987600.1">
    <property type="nucleotide sequence ID" value="XM_059131617.1"/>
</dbReference>
<evidence type="ECO:0000256" key="3">
    <source>
        <dbReference type="ARBA" id="ARBA00022692"/>
    </source>
</evidence>
<dbReference type="PRINTS" id="PR00237">
    <property type="entry name" value="GPCRRHODOPSN"/>
</dbReference>
<dbReference type="CDD" id="cd14978">
    <property type="entry name" value="7tmA_FMRFamide_R-like"/>
    <property type="match status" value="1"/>
</dbReference>
<evidence type="ECO:0000256" key="5">
    <source>
        <dbReference type="ARBA" id="ARBA00023136"/>
    </source>
</evidence>
<evidence type="ECO:0000259" key="9">
    <source>
        <dbReference type="PROSITE" id="PS50262"/>
    </source>
</evidence>
<comment type="similarity">
    <text evidence="2 6">Belongs to the G-protein coupled receptor 1 family.</text>
</comment>
<organism evidence="10 11">
    <name type="scientific">Musca domestica</name>
    <name type="common">House fly</name>
    <dbReference type="NCBI Taxonomy" id="7370"/>
    <lineage>
        <taxon>Eukaryota</taxon>
        <taxon>Metazoa</taxon>
        <taxon>Ecdysozoa</taxon>
        <taxon>Arthropoda</taxon>
        <taxon>Hexapoda</taxon>
        <taxon>Insecta</taxon>
        <taxon>Pterygota</taxon>
        <taxon>Neoptera</taxon>
        <taxon>Endopterygota</taxon>
        <taxon>Diptera</taxon>
        <taxon>Brachycera</taxon>
        <taxon>Muscomorpha</taxon>
        <taxon>Muscoidea</taxon>
        <taxon>Muscidae</taxon>
        <taxon>Musca</taxon>
    </lineage>
</organism>
<dbReference type="InterPro" id="IPR000276">
    <property type="entry name" value="GPCR_Rhodpsn"/>
</dbReference>
<feature type="transmembrane region" description="Helical" evidence="8">
    <location>
        <begin position="196"/>
        <end position="216"/>
    </location>
</feature>
<feature type="compositionally biased region" description="Polar residues" evidence="7">
    <location>
        <begin position="393"/>
        <end position="403"/>
    </location>
</feature>
<dbReference type="InterPro" id="IPR052954">
    <property type="entry name" value="GPCR-Ligand_Int"/>
</dbReference>
<keyword evidence="6" id="KW-0807">Transducer</keyword>
<keyword evidence="10" id="KW-1185">Reference proteome</keyword>
<dbReference type="PROSITE" id="PS50262">
    <property type="entry name" value="G_PROTEIN_RECEP_F1_2"/>
    <property type="match status" value="1"/>
</dbReference>
<dbReference type="Proteomes" id="UP001652621">
    <property type="component" value="Unplaced"/>
</dbReference>
<feature type="transmembrane region" description="Helical" evidence="8">
    <location>
        <begin position="496"/>
        <end position="519"/>
    </location>
</feature>
<feature type="compositionally biased region" description="Basic residues" evidence="7">
    <location>
        <begin position="432"/>
        <end position="448"/>
    </location>
</feature>
<keyword evidence="5 8" id="KW-0472">Membrane</keyword>
<dbReference type="InterPro" id="IPR017452">
    <property type="entry name" value="GPCR_Rhodpsn_7TM"/>
</dbReference>
<dbReference type="PANTHER" id="PTHR46641:SF25">
    <property type="entry name" value="CNMAMIDE RECEPTOR-RELATED"/>
    <property type="match status" value="1"/>
</dbReference>
<keyword evidence="3 6" id="KW-0812">Transmembrane</keyword>
<comment type="subcellular location">
    <subcellularLocation>
        <location evidence="1">Membrane</location>
    </subcellularLocation>
</comment>
<feature type="transmembrane region" description="Helical" evidence="8">
    <location>
        <begin position="150"/>
        <end position="175"/>
    </location>
</feature>
<keyword evidence="6" id="KW-0675">Receptor</keyword>
<accession>A0ABM3VP77</accession>
<dbReference type="Pfam" id="PF00001">
    <property type="entry name" value="7tm_1"/>
    <property type="match status" value="1"/>
</dbReference>
<gene>
    <name evidence="11" type="primary">LOC101901269</name>
</gene>